<evidence type="ECO:0000313" key="1">
    <source>
        <dbReference type="EMBL" id="ARS64527.1"/>
    </source>
</evidence>
<dbReference type="OrthoDB" id="330at2157"/>
<dbReference type="Proteomes" id="UP000249949">
    <property type="component" value="Chromosome"/>
</dbReference>
<proteinExistence type="predicted"/>
<dbReference type="EMBL" id="CP021324">
    <property type="protein sequence ID" value="ARS64527.1"/>
    <property type="molecule type" value="Genomic_DNA"/>
</dbReference>
<dbReference type="AlphaFoldDB" id="A0A2Z2HKJ2"/>
<name>A0A2Z2HKJ2_9ARCH</name>
<dbReference type="RefSeq" id="WP_086907615.1">
    <property type="nucleotide sequence ID" value="NZ_CP021324.1"/>
</dbReference>
<dbReference type="GeneID" id="32901369"/>
<sequence>MSQIETKPWVIITVFKDEVNPSDIERIAPQIQSLTDDWQSAGKIMWSGPFNDDVTGMAVFEATKKEADDFFKKYDQICSGILNYSMYEWDAMPILSVLSNN</sequence>
<gene>
    <name evidence="1" type="ORF">NMSP_0908</name>
</gene>
<protein>
    <submittedName>
        <fullName evidence="1">Uncharacterized protein</fullName>
    </submittedName>
</protein>
<organism evidence="1 2">
    <name type="scientific">Candidatus Nitrosomarinus catalinensis</name>
    <dbReference type="NCBI Taxonomy" id="1898749"/>
    <lineage>
        <taxon>Archaea</taxon>
        <taxon>Nitrososphaerota</taxon>
        <taxon>Nitrososphaeria</taxon>
        <taxon>Nitrosopumilales</taxon>
        <taxon>Nitrosopumilaceae</taxon>
        <taxon>Candidatus Nitrosomarinus</taxon>
    </lineage>
</organism>
<dbReference type="KEGG" id="nct:NMSP_0908"/>
<accession>A0A2Z2HKJ2</accession>
<keyword evidence="2" id="KW-1185">Reference proteome</keyword>
<evidence type="ECO:0000313" key="2">
    <source>
        <dbReference type="Proteomes" id="UP000249949"/>
    </source>
</evidence>
<reference evidence="1 2" key="1">
    <citation type="journal article" date="2017" name="Environ. Microbiol.">
        <title>Genome and epigenome of a novel marine Thaumarchaeota strain suggest viral infection, phosphorothioation DNA modification and multiple restriction systems.</title>
        <authorList>
            <person name="Ahlgren N.A."/>
            <person name="Chen Y."/>
            <person name="Needham D.M."/>
            <person name="Parada A.E."/>
            <person name="Sachdeva R."/>
            <person name="Trinh V."/>
            <person name="Chen T."/>
            <person name="Fuhrman J.A."/>
        </authorList>
    </citation>
    <scope>NUCLEOTIDE SEQUENCE [LARGE SCALE GENOMIC DNA]</scope>
    <source>
        <strain evidence="1 2">SPOT01</strain>
    </source>
</reference>